<feature type="compositionally biased region" description="Polar residues" evidence="3">
    <location>
        <begin position="1155"/>
        <end position="1164"/>
    </location>
</feature>
<dbReference type="Pfam" id="PF08729">
    <property type="entry name" value="HUN"/>
    <property type="match status" value="1"/>
</dbReference>
<keyword evidence="6" id="KW-1185">Reference proteome</keyword>
<evidence type="ECO:0000313" key="6">
    <source>
        <dbReference type="Proteomes" id="UP000008068"/>
    </source>
</evidence>
<feature type="compositionally biased region" description="Basic and acidic residues" evidence="3">
    <location>
        <begin position="998"/>
        <end position="1010"/>
    </location>
</feature>
<evidence type="ECO:0000256" key="1">
    <source>
        <dbReference type="ARBA" id="ARBA00007525"/>
    </source>
</evidence>
<comment type="similarity">
    <text evidence="1">Belongs to the MAP7 family.</text>
</comment>
<feature type="compositionally biased region" description="Polar residues" evidence="3">
    <location>
        <begin position="1193"/>
        <end position="1203"/>
    </location>
</feature>
<dbReference type="EMBL" id="GL379888">
    <property type="protein sequence ID" value="EGT31709.1"/>
    <property type="molecule type" value="Genomic_DNA"/>
</dbReference>
<dbReference type="Proteomes" id="UP000008068">
    <property type="component" value="Unassembled WGS sequence"/>
</dbReference>
<feature type="compositionally biased region" description="Basic and acidic residues" evidence="3">
    <location>
        <begin position="251"/>
        <end position="260"/>
    </location>
</feature>
<feature type="compositionally biased region" description="Low complexity" evidence="3">
    <location>
        <begin position="1137"/>
        <end position="1154"/>
    </location>
</feature>
<dbReference type="PANTHER" id="PTHR15073:SF1">
    <property type="entry name" value="RETICULOCYTE-BINDING PROTEIN HOMOLOG 2A"/>
    <property type="match status" value="1"/>
</dbReference>
<feature type="region of interest" description="Disordered" evidence="3">
    <location>
        <begin position="833"/>
        <end position="922"/>
    </location>
</feature>
<organism evidence="6">
    <name type="scientific">Caenorhabditis brenneri</name>
    <name type="common">Nematode worm</name>
    <dbReference type="NCBI Taxonomy" id="135651"/>
    <lineage>
        <taxon>Eukaryota</taxon>
        <taxon>Metazoa</taxon>
        <taxon>Ecdysozoa</taxon>
        <taxon>Nematoda</taxon>
        <taxon>Chromadorea</taxon>
        <taxon>Rhabditida</taxon>
        <taxon>Rhabditina</taxon>
        <taxon>Rhabditomorpha</taxon>
        <taxon>Rhabditoidea</taxon>
        <taxon>Rhabditidae</taxon>
        <taxon>Peloderinae</taxon>
        <taxon>Caenorhabditis</taxon>
    </lineage>
</organism>
<feature type="compositionally biased region" description="Low complexity" evidence="3">
    <location>
        <begin position="1029"/>
        <end position="1040"/>
    </location>
</feature>
<feature type="compositionally biased region" description="Acidic residues" evidence="3">
    <location>
        <begin position="100"/>
        <end position="113"/>
    </location>
</feature>
<dbReference type="InterPro" id="IPR051483">
    <property type="entry name" value="MAP7_domain-containing"/>
</dbReference>
<evidence type="ECO:0000256" key="3">
    <source>
        <dbReference type="SAM" id="MobiDB-lite"/>
    </source>
</evidence>
<name>G0NI55_CAEBE</name>
<feature type="compositionally biased region" description="Low complexity" evidence="3">
    <location>
        <begin position="263"/>
        <end position="283"/>
    </location>
</feature>
<reference evidence="6" key="1">
    <citation type="submission" date="2011-07" db="EMBL/GenBank/DDBJ databases">
        <authorList>
            <consortium name="Caenorhabditis brenneri Sequencing and Analysis Consortium"/>
            <person name="Wilson R.K."/>
        </authorList>
    </citation>
    <scope>NUCLEOTIDE SEQUENCE [LARGE SCALE GENOMIC DNA]</scope>
    <source>
        <strain evidence="6">PB2801</strain>
    </source>
</reference>
<feature type="compositionally biased region" description="Basic and acidic residues" evidence="3">
    <location>
        <begin position="833"/>
        <end position="892"/>
    </location>
</feature>
<dbReference type="STRING" id="135651.G0NI55"/>
<dbReference type="PANTHER" id="PTHR15073">
    <property type="entry name" value="MICROTUBULE-ASSOCIATED PROTEIN"/>
    <property type="match status" value="1"/>
</dbReference>
<dbReference type="InterPro" id="IPR014840">
    <property type="entry name" value="HRD"/>
</dbReference>
<dbReference type="OrthoDB" id="68076at2759"/>
<feature type="region of interest" description="Disordered" evidence="3">
    <location>
        <begin position="682"/>
        <end position="720"/>
    </location>
</feature>
<feature type="compositionally biased region" description="Polar residues" evidence="3">
    <location>
        <begin position="1112"/>
        <end position="1129"/>
    </location>
</feature>
<feature type="region of interest" description="Disordered" evidence="3">
    <location>
        <begin position="100"/>
        <end position="286"/>
    </location>
</feature>
<feature type="compositionally biased region" description="Low complexity" evidence="3">
    <location>
        <begin position="1273"/>
        <end position="1283"/>
    </location>
</feature>
<feature type="compositionally biased region" description="Basic and acidic residues" evidence="3">
    <location>
        <begin position="902"/>
        <end position="922"/>
    </location>
</feature>
<accession>G0NI55</accession>
<feature type="compositionally biased region" description="Low complexity" evidence="3">
    <location>
        <begin position="1183"/>
        <end position="1192"/>
    </location>
</feature>
<sequence>MDTISGTKKKKKGGKETKAELIQMRIVVSKPGSKKYTHSDYNDILRANGKARNEEEQSRFYDEDTLMMAKKIGETKTKSGKKIRINLDELQHYNRNCGYDMDDDFIDDTEAVDDGNFSSRKGRFYVGKGDVKDMNDLDDDDEESEEEEVIPEKPPKKKKFMQPPPQKKDKEKNGVEKPSRSSSDSDSEAEEQPVRRMAGAPPSKRLLAPPPAKKDPTPPKTMEPAKKKPSPPAVSSSSSQSSDIVCLDDEPPVKKQKLPEKPAPSTSSESNGSSGSSAAPPKGNNKGCAVTLLAKQICKQQEELKKKDTATSSASTDSSLMETLKALRIKLSESLVKKGKIYQEKGLKSFDDATLIELFQYVELLKHQKSSENLELSIQHVAQSFGLTGAEVLKRMETTNMTDSLEWKLTQADLPFLTDAEINSISAQVKAWRSTKEITNSVLTKWLKEVNQQKMNADQARNKLFELIVGLPNVDKPQEAPVELPKHERSRKARMFLNQWVYLSRKYVTMILPKLKKPIPTDGFAKKQVTAVEFLKDHVKKKREQFEIKKARGDHPEDVQFMFSFNDPVLAAIHTYLEEVCDYSLSVGKLSTIVHSIDSLYKAVEGSIPQHIFYIELCRRLQKLTFLLVEEPIKSRLKAKGESVNRHQVVQNPKYQIKWPNGEEPSLRGLNSELQDFETSIMPPTKHAPPTSATLTAPLRQSTTPNTAPKAATAPSADDLKRQQSMNQILQSINISDASQCPISDEILLLIVTAVSTVGIGLPDQMAMFKNILCNVGQARMALSVAKQKGRTDLKLTSSDYQKIFEFFSTLDKTAARNKLKTLKIQEENTRKLEEKQKKEKEKLLEKEKKEQEKREEKERKEKEKREEKERKEREMKEMAERKRKEEEDRLIAKARLMQQMEDQRRKKEAEEAVEKELERRAKLEKEEANALQGLEEDLLMDDYDFVTEQQSKVDEERKIREAQRATERENQIKLMRAQQLQRRKEDEVPVAPVPEPEPPRHEERPKEAEFTPPSSSSFDNRRNPPKPSDSSSSNIDILSAAQEAADLDFPKPAEVQAPRPMSAMEKLASLRGRTMSADMKRERDLGSPSASQHQQIVVNMQGNGSPYIAPTTPTTQHFFPSSSSQSYQDPMMPSHQQQQQQQQQQQNQFPQQQPTFNSSPMNQRLQNSSVINHQMNQMGQMNQVNQMQQQQPRLPSTSSSGNMYYPDVELREPNKRSMSMSQPLSHLPQQQPQHQSSPQNVQQQQFPINSYQSPVNNTHQMNNSSLMHTPHSNSSMVSQSPQFSSHPVRISEYFFYDF</sequence>
<feature type="compositionally biased region" description="Low complexity" evidence="3">
    <location>
        <begin position="703"/>
        <end position="715"/>
    </location>
</feature>
<feature type="domain" description="Hpc2-related" evidence="4">
    <location>
        <begin position="94"/>
        <end position="129"/>
    </location>
</feature>
<dbReference type="HOGENOM" id="CLU_253363_0_0_1"/>
<proteinExistence type="inferred from homology"/>
<feature type="compositionally biased region" description="Polar residues" evidence="3">
    <location>
        <begin position="1089"/>
        <end position="1105"/>
    </location>
</feature>
<protein>
    <recommendedName>
        <fullName evidence="4">Hpc2-related domain-containing protein</fullName>
    </recommendedName>
</protein>
<feature type="compositionally biased region" description="Low complexity" evidence="3">
    <location>
        <begin position="233"/>
        <end position="242"/>
    </location>
</feature>
<feature type="compositionally biased region" description="Polar residues" evidence="3">
    <location>
        <begin position="1247"/>
        <end position="1272"/>
    </location>
</feature>
<evidence type="ECO:0000313" key="5">
    <source>
        <dbReference type="EMBL" id="EGT31709.1"/>
    </source>
</evidence>
<feature type="compositionally biased region" description="Polar residues" evidence="3">
    <location>
        <begin position="691"/>
        <end position="702"/>
    </location>
</feature>
<dbReference type="FunCoup" id="G0NI55">
    <property type="interactions" value="1217"/>
</dbReference>
<dbReference type="eggNOG" id="KOG4786">
    <property type="taxonomic scope" value="Eukaryota"/>
</dbReference>
<gene>
    <name evidence="5" type="ORF">CAEBREN_29519</name>
</gene>
<feature type="compositionally biased region" description="Acidic residues" evidence="3">
    <location>
        <begin position="136"/>
        <end position="149"/>
    </location>
</feature>
<dbReference type="InParanoid" id="G0NI55"/>
<feature type="region of interest" description="Disordered" evidence="3">
    <location>
        <begin position="949"/>
        <end position="1164"/>
    </location>
</feature>
<feature type="compositionally biased region" description="Basic and acidic residues" evidence="3">
    <location>
        <begin position="952"/>
        <end position="972"/>
    </location>
</feature>
<feature type="compositionally biased region" description="Low complexity" evidence="3">
    <location>
        <begin position="1222"/>
        <end position="1246"/>
    </location>
</feature>
<feature type="region of interest" description="Disordered" evidence="3">
    <location>
        <begin position="1183"/>
        <end position="1283"/>
    </location>
</feature>
<feature type="compositionally biased region" description="Basic and acidic residues" evidence="3">
    <location>
        <begin position="166"/>
        <end position="179"/>
    </location>
</feature>
<evidence type="ECO:0000256" key="2">
    <source>
        <dbReference type="ARBA" id="ARBA00023054"/>
    </source>
</evidence>
<evidence type="ECO:0000259" key="4">
    <source>
        <dbReference type="Pfam" id="PF08729"/>
    </source>
</evidence>
<keyword evidence="2" id="KW-0175">Coiled coil</keyword>